<reference evidence="1 2" key="1">
    <citation type="submission" date="2014-04" db="EMBL/GenBank/DDBJ databases">
        <title>Evolutionary Origins and Diversification of the Mycorrhizal Mutualists.</title>
        <authorList>
            <consortium name="DOE Joint Genome Institute"/>
            <consortium name="Mycorrhizal Genomics Consortium"/>
            <person name="Kohler A."/>
            <person name="Kuo A."/>
            <person name="Nagy L.G."/>
            <person name="Floudas D."/>
            <person name="Copeland A."/>
            <person name="Barry K.W."/>
            <person name="Cichocki N."/>
            <person name="Veneault-Fourrey C."/>
            <person name="LaButti K."/>
            <person name="Lindquist E.A."/>
            <person name="Lipzen A."/>
            <person name="Lundell T."/>
            <person name="Morin E."/>
            <person name="Murat C."/>
            <person name="Riley R."/>
            <person name="Ohm R."/>
            <person name="Sun H."/>
            <person name="Tunlid A."/>
            <person name="Henrissat B."/>
            <person name="Grigoriev I.V."/>
            <person name="Hibbett D.S."/>
            <person name="Martin F."/>
        </authorList>
    </citation>
    <scope>NUCLEOTIDE SEQUENCE [LARGE SCALE GENOMIC DNA]</scope>
    <source>
        <strain evidence="1 2">Koide BX008</strain>
    </source>
</reference>
<evidence type="ECO:0000313" key="2">
    <source>
        <dbReference type="Proteomes" id="UP000054549"/>
    </source>
</evidence>
<accession>A0A0C2X9V4</accession>
<gene>
    <name evidence="1" type="ORF">M378DRAFT_516199</name>
</gene>
<organism evidence="1 2">
    <name type="scientific">Amanita muscaria (strain Koide BX008)</name>
    <dbReference type="NCBI Taxonomy" id="946122"/>
    <lineage>
        <taxon>Eukaryota</taxon>
        <taxon>Fungi</taxon>
        <taxon>Dikarya</taxon>
        <taxon>Basidiomycota</taxon>
        <taxon>Agaricomycotina</taxon>
        <taxon>Agaricomycetes</taxon>
        <taxon>Agaricomycetidae</taxon>
        <taxon>Agaricales</taxon>
        <taxon>Pluteineae</taxon>
        <taxon>Amanitaceae</taxon>
        <taxon>Amanita</taxon>
    </lineage>
</organism>
<evidence type="ECO:0000313" key="1">
    <source>
        <dbReference type="EMBL" id="KIL65548.1"/>
    </source>
</evidence>
<name>A0A0C2X9V4_AMAMK</name>
<dbReference type="HOGENOM" id="CLU_2704303_0_0_1"/>
<proteinExistence type="predicted"/>
<keyword evidence="2" id="KW-1185">Reference proteome</keyword>
<sequence>MNLMPLPRNRWATSKLTLISCRGWVVTTRLCIVVVSTHEVLTVKAGCSKRRKVKGKLDEEPAPRGGISVICTC</sequence>
<dbReference type="AlphaFoldDB" id="A0A0C2X9V4"/>
<dbReference type="InParanoid" id="A0A0C2X9V4"/>
<dbReference type="Proteomes" id="UP000054549">
    <property type="component" value="Unassembled WGS sequence"/>
</dbReference>
<protein>
    <submittedName>
        <fullName evidence="1">Uncharacterized protein</fullName>
    </submittedName>
</protein>
<dbReference type="EMBL" id="KN818241">
    <property type="protein sequence ID" value="KIL65548.1"/>
    <property type="molecule type" value="Genomic_DNA"/>
</dbReference>